<dbReference type="AlphaFoldDB" id="A0A0E0H737"/>
<reference evidence="2" key="1">
    <citation type="submission" date="2015-04" db="UniProtKB">
        <authorList>
            <consortium name="EnsemblPlants"/>
        </authorList>
    </citation>
    <scope>IDENTIFICATION</scope>
    <source>
        <strain evidence="2">SL10</strain>
    </source>
</reference>
<reference evidence="2" key="2">
    <citation type="submission" date="2018-04" db="EMBL/GenBank/DDBJ databases">
        <title>OnivRS2 (Oryza nivara Reference Sequence Version 2).</title>
        <authorList>
            <person name="Zhang J."/>
            <person name="Kudrna D."/>
            <person name="Lee S."/>
            <person name="Talag J."/>
            <person name="Rajasekar S."/>
            <person name="Welchert J."/>
            <person name="Hsing Y.-I."/>
            <person name="Wing R.A."/>
        </authorList>
    </citation>
    <scope>NUCLEOTIDE SEQUENCE [LARGE SCALE GENOMIC DNA]</scope>
    <source>
        <strain evidence="2">SL10</strain>
    </source>
</reference>
<protein>
    <recommendedName>
        <fullName evidence="4">DUF834 domain-containing protein</fullName>
    </recommendedName>
</protein>
<organism evidence="2">
    <name type="scientific">Oryza nivara</name>
    <name type="common">Indian wild rice</name>
    <name type="synonym">Oryza sativa f. spontanea</name>
    <dbReference type="NCBI Taxonomy" id="4536"/>
    <lineage>
        <taxon>Eukaryota</taxon>
        <taxon>Viridiplantae</taxon>
        <taxon>Streptophyta</taxon>
        <taxon>Embryophyta</taxon>
        <taxon>Tracheophyta</taxon>
        <taxon>Spermatophyta</taxon>
        <taxon>Magnoliopsida</taxon>
        <taxon>Liliopsida</taxon>
        <taxon>Poales</taxon>
        <taxon>Poaceae</taxon>
        <taxon>BOP clade</taxon>
        <taxon>Oryzoideae</taxon>
        <taxon>Oryzeae</taxon>
        <taxon>Oryzinae</taxon>
        <taxon>Oryza</taxon>
    </lineage>
</organism>
<sequence>MEAQMDELSGRGGARKDGRDPSLETAAEGGGAAALAVVDEVCVESRTVGGDGTIGGGRARELADAGGEKVGEGENPGNDELEQLSHTVDELVGESSRSGGGVGGDEVDGAETFVEGGDKEGERAAPRRRRVGADVASRVCGGADEERVPLPRRAEVAAAGEIIVGDALVIGVEWRKTKVGDEEPSRGLAMLRRRRQGECTPSPPRRGGWGWFARVLRRKGRTVPRRFGRNWI</sequence>
<evidence type="ECO:0008006" key="4">
    <source>
        <dbReference type="Google" id="ProtNLM"/>
    </source>
</evidence>
<dbReference type="Proteomes" id="UP000006591">
    <property type="component" value="Chromosome 4"/>
</dbReference>
<evidence type="ECO:0000313" key="3">
    <source>
        <dbReference type="Proteomes" id="UP000006591"/>
    </source>
</evidence>
<dbReference type="HOGENOM" id="CLU_1196521_0_0_1"/>
<feature type="region of interest" description="Disordered" evidence="1">
    <location>
        <begin position="1"/>
        <end position="32"/>
    </location>
</feature>
<evidence type="ECO:0000256" key="1">
    <source>
        <dbReference type="SAM" id="MobiDB-lite"/>
    </source>
</evidence>
<dbReference type="Gramene" id="ONIVA04G27130.1">
    <property type="protein sequence ID" value="ONIVA04G27130.1"/>
    <property type="gene ID" value="ONIVA04G27130"/>
</dbReference>
<feature type="compositionally biased region" description="Basic and acidic residues" evidence="1">
    <location>
        <begin position="58"/>
        <end position="72"/>
    </location>
</feature>
<proteinExistence type="predicted"/>
<keyword evidence="3" id="KW-1185">Reference proteome</keyword>
<dbReference type="EnsemblPlants" id="ONIVA04G27130.1">
    <property type="protein sequence ID" value="ONIVA04G27130.1"/>
    <property type="gene ID" value="ONIVA04G27130"/>
</dbReference>
<accession>A0A0E0H737</accession>
<feature type="region of interest" description="Disordered" evidence="1">
    <location>
        <begin position="47"/>
        <end position="129"/>
    </location>
</feature>
<evidence type="ECO:0000313" key="2">
    <source>
        <dbReference type="EnsemblPlants" id="ONIVA04G27130.1"/>
    </source>
</evidence>
<name>A0A0E0H737_ORYNI</name>
<feature type="compositionally biased region" description="Basic and acidic residues" evidence="1">
    <location>
        <begin position="116"/>
        <end position="125"/>
    </location>
</feature>